<name>A0ABS4YCJ4_9ACTN</name>
<dbReference type="CDD" id="cd00834">
    <property type="entry name" value="KAS_I_II"/>
    <property type="match status" value="1"/>
</dbReference>
<feature type="domain" description="Ketosynthase family 3 (KS3)" evidence="5">
    <location>
        <begin position="7"/>
        <end position="410"/>
    </location>
</feature>
<keyword evidence="2 4" id="KW-0808">Transferase</keyword>
<accession>A0ABS4YCJ4</accession>
<evidence type="ECO:0000256" key="4">
    <source>
        <dbReference type="RuleBase" id="RU003694"/>
    </source>
</evidence>
<evidence type="ECO:0000313" key="7">
    <source>
        <dbReference type="Proteomes" id="UP001519291"/>
    </source>
</evidence>
<evidence type="ECO:0000313" key="6">
    <source>
        <dbReference type="EMBL" id="MBP2406525.1"/>
    </source>
</evidence>
<dbReference type="RefSeq" id="WP_130881030.1">
    <property type="nucleotide sequence ID" value="NZ_JAGIOH010000001.1"/>
</dbReference>
<dbReference type="EC" id="2.3.1.179" evidence="6"/>
<evidence type="ECO:0000256" key="3">
    <source>
        <dbReference type="ARBA" id="ARBA00023315"/>
    </source>
</evidence>
<evidence type="ECO:0000256" key="1">
    <source>
        <dbReference type="ARBA" id="ARBA00008467"/>
    </source>
</evidence>
<dbReference type="InterPro" id="IPR014030">
    <property type="entry name" value="Ketoacyl_synth_N"/>
</dbReference>
<keyword evidence="3 6" id="KW-0012">Acyltransferase</keyword>
<organism evidence="6 7">
    <name type="scientific">Streptomyces syringium</name>
    <dbReference type="NCBI Taxonomy" id="76729"/>
    <lineage>
        <taxon>Bacteria</taxon>
        <taxon>Bacillati</taxon>
        <taxon>Actinomycetota</taxon>
        <taxon>Actinomycetes</taxon>
        <taxon>Kitasatosporales</taxon>
        <taxon>Streptomycetaceae</taxon>
        <taxon>Streptomyces</taxon>
    </lineage>
</organism>
<proteinExistence type="inferred from homology"/>
<dbReference type="PANTHER" id="PTHR11712:SF347">
    <property type="entry name" value="BETA KETOACYL-ACYL CARRIER PROTEIN SYNTHASE"/>
    <property type="match status" value="1"/>
</dbReference>
<protein>
    <submittedName>
        <fullName evidence="6">3-oxoacyl-[acyl-carrier-protein] synthase II</fullName>
        <ecNumber evidence="6">2.3.1.179</ecNumber>
    </submittedName>
</protein>
<sequence length="411" mass="42367">MRRTDEPADLVVTGLGLVTPAGIGAEATWRGLLTARPTAGSDPLLAGLPVDFSCRVPGFDGAGLLGRRLAARLDRAGMYALVAAREAMTDAGLDSPLRDASRVAVVLGVGTCSFDTYEAEFAKLARGRPDKVSPLAVIRSVPSMIPAEVALDLGARGPNLAVSTACASGTSALGVAQDLLRGGRCDVVLAGGAESVCARVPATCFHQMQALSRRRHDPAAASRPFDRDRDGFVLSEGAGILVLERAAHARARGARPRARFAGYGASCDAHHPAMPHPEGRGAADAIRAALADGGLSCRDIGHVNAHGTATRQNDLAEYEALRRVFADPPPVTSLKGTLGHAVGGAGGIEAACTVLTLEHQMVPPTANLDDQDPAIRLDVVRDAPRAMAMSAAISSSFGFGGQNAVVAFTVP</sequence>
<reference evidence="6 7" key="1">
    <citation type="submission" date="2021-03" db="EMBL/GenBank/DDBJ databases">
        <title>Sequencing the genomes of 1000 actinobacteria strains.</title>
        <authorList>
            <person name="Klenk H.-P."/>
        </authorList>
    </citation>
    <scope>NUCLEOTIDE SEQUENCE [LARGE SCALE GENOMIC DNA]</scope>
    <source>
        <strain evidence="6 7">DSM 41480</strain>
    </source>
</reference>
<evidence type="ECO:0000259" key="5">
    <source>
        <dbReference type="PROSITE" id="PS52004"/>
    </source>
</evidence>
<dbReference type="InterPro" id="IPR014031">
    <property type="entry name" value="Ketoacyl_synth_C"/>
</dbReference>
<dbReference type="PROSITE" id="PS00606">
    <property type="entry name" value="KS3_1"/>
    <property type="match status" value="1"/>
</dbReference>
<comment type="caution">
    <text evidence="6">The sequence shown here is derived from an EMBL/GenBank/DDBJ whole genome shotgun (WGS) entry which is preliminary data.</text>
</comment>
<gene>
    <name evidence="6" type="ORF">JO379_005994</name>
</gene>
<dbReference type="PANTHER" id="PTHR11712">
    <property type="entry name" value="POLYKETIDE SYNTHASE-RELATED"/>
    <property type="match status" value="1"/>
</dbReference>
<comment type="similarity">
    <text evidence="1 4">Belongs to the thiolase-like superfamily. Beta-ketoacyl-ACP synthases family.</text>
</comment>
<dbReference type="Proteomes" id="UP001519291">
    <property type="component" value="Unassembled WGS sequence"/>
</dbReference>
<dbReference type="GO" id="GO:0004315">
    <property type="term" value="F:3-oxoacyl-[acyl-carrier-protein] synthase activity"/>
    <property type="evidence" value="ECO:0007669"/>
    <property type="project" value="UniProtKB-EC"/>
</dbReference>
<keyword evidence="7" id="KW-1185">Reference proteome</keyword>
<dbReference type="NCBIfam" id="NF005589">
    <property type="entry name" value="PRK07314.1"/>
    <property type="match status" value="1"/>
</dbReference>
<dbReference type="Pfam" id="PF00109">
    <property type="entry name" value="ketoacyl-synt"/>
    <property type="match status" value="1"/>
</dbReference>
<dbReference type="Pfam" id="PF02801">
    <property type="entry name" value="Ketoacyl-synt_C"/>
    <property type="match status" value="1"/>
</dbReference>
<dbReference type="PROSITE" id="PS52004">
    <property type="entry name" value="KS3_2"/>
    <property type="match status" value="1"/>
</dbReference>
<dbReference type="InterPro" id="IPR000794">
    <property type="entry name" value="Beta-ketoacyl_synthase"/>
</dbReference>
<dbReference type="GeneID" id="91572838"/>
<evidence type="ECO:0000256" key="2">
    <source>
        <dbReference type="ARBA" id="ARBA00022679"/>
    </source>
</evidence>
<dbReference type="Gene3D" id="3.40.47.10">
    <property type="match status" value="1"/>
</dbReference>
<dbReference type="EMBL" id="JAGIOH010000001">
    <property type="protein sequence ID" value="MBP2406525.1"/>
    <property type="molecule type" value="Genomic_DNA"/>
</dbReference>
<dbReference type="InterPro" id="IPR016039">
    <property type="entry name" value="Thiolase-like"/>
</dbReference>
<dbReference type="InterPro" id="IPR018201">
    <property type="entry name" value="Ketoacyl_synth_AS"/>
</dbReference>
<dbReference type="SMART" id="SM00825">
    <property type="entry name" value="PKS_KS"/>
    <property type="match status" value="1"/>
</dbReference>
<dbReference type="InterPro" id="IPR020841">
    <property type="entry name" value="PKS_Beta-ketoAc_synthase_dom"/>
</dbReference>
<dbReference type="SUPFAM" id="SSF53901">
    <property type="entry name" value="Thiolase-like"/>
    <property type="match status" value="2"/>
</dbReference>